<evidence type="ECO:0000256" key="2">
    <source>
        <dbReference type="ARBA" id="ARBA00023315"/>
    </source>
</evidence>
<evidence type="ECO:0000313" key="5">
    <source>
        <dbReference type="Proteomes" id="UP001565927"/>
    </source>
</evidence>
<dbReference type="GO" id="GO:0016746">
    <property type="term" value="F:acyltransferase activity"/>
    <property type="evidence" value="ECO:0007669"/>
    <property type="project" value="UniProtKB-KW"/>
</dbReference>
<dbReference type="InterPro" id="IPR016181">
    <property type="entry name" value="Acyl_CoA_acyltransferase"/>
</dbReference>
<dbReference type="CDD" id="cd04301">
    <property type="entry name" value="NAT_SF"/>
    <property type="match status" value="1"/>
</dbReference>
<dbReference type="PANTHER" id="PTHR43877:SF2">
    <property type="entry name" value="AMINOALKYLPHOSPHONATE N-ACETYLTRANSFERASE-RELATED"/>
    <property type="match status" value="1"/>
</dbReference>
<keyword evidence="2 4" id="KW-0012">Acyltransferase</keyword>
<evidence type="ECO:0000313" key="4">
    <source>
        <dbReference type="EMBL" id="MEZ0163399.1"/>
    </source>
</evidence>
<dbReference type="Gene3D" id="3.40.630.30">
    <property type="match status" value="1"/>
</dbReference>
<organism evidence="4 5">
    <name type="scientific">Kineococcus halophytocola</name>
    <dbReference type="NCBI Taxonomy" id="3234027"/>
    <lineage>
        <taxon>Bacteria</taxon>
        <taxon>Bacillati</taxon>
        <taxon>Actinomycetota</taxon>
        <taxon>Actinomycetes</taxon>
        <taxon>Kineosporiales</taxon>
        <taxon>Kineosporiaceae</taxon>
        <taxon>Kineococcus</taxon>
    </lineage>
</organism>
<dbReference type="InterPro" id="IPR050832">
    <property type="entry name" value="Bact_Acetyltransf"/>
</dbReference>
<evidence type="ECO:0000256" key="1">
    <source>
        <dbReference type="ARBA" id="ARBA00022679"/>
    </source>
</evidence>
<keyword evidence="1 4" id="KW-0808">Transferase</keyword>
<keyword evidence="5" id="KW-1185">Reference proteome</keyword>
<dbReference type="PANTHER" id="PTHR43877">
    <property type="entry name" value="AMINOALKYLPHOSPHONATE N-ACETYLTRANSFERASE-RELATED-RELATED"/>
    <property type="match status" value="1"/>
</dbReference>
<comment type="caution">
    <text evidence="4">The sequence shown here is derived from an EMBL/GenBank/DDBJ whole genome shotgun (WGS) entry which is preliminary data.</text>
</comment>
<dbReference type="Pfam" id="PF00583">
    <property type="entry name" value="Acetyltransf_1"/>
    <property type="match status" value="1"/>
</dbReference>
<name>A0ABV4GX32_9ACTN</name>
<evidence type="ECO:0000259" key="3">
    <source>
        <dbReference type="PROSITE" id="PS51186"/>
    </source>
</evidence>
<dbReference type="RefSeq" id="WP_370439647.1">
    <property type="nucleotide sequence ID" value="NZ_JBGFTU010000001.1"/>
</dbReference>
<protein>
    <submittedName>
        <fullName evidence="4">GNAT family N-acetyltransferase</fullName>
        <ecNumber evidence="4">2.3.-.-</ecNumber>
    </submittedName>
</protein>
<dbReference type="SUPFAM" id="SSF55729">
    <property type="entry name" value="Acyl-CoA N-acyltransferases (Nat)"/>
    <property type="match status" value="1"/>
</dbReference>
<accession>A0ABV4GX32</accession>
<gene>
    <name evidence="4" type="ORF">AB2L27_01320</name>
</gene>
<feature type="domain" description="N-acetyltransferase" evidence="3">
    <location>
        <begin position="1"/>
        <end position="151"/>
    </location>
</feature>
<dbReference type="PROSITE" id="PS51186">
    <property type="entry name" value="GNAT"/>
    <property type="match status" value="1"/>
</dbReference>
<dbReference type="EC" id="2.3.-.-" evidence="4"/>
<dbReference type="InterPro" id="IPR000182">
    <property type="entry name" value="GNAT_dom"/>
</dbReference>
<dbReference type="Proteomes" id="UP001565927">
    <property type="component" value="Unassembled WGS sequence"/>
</dbReference>
<sequence>MTVAELHEEPPGGPAGRFLRTAFWAETAAVTGLPLGGGAPRSDLTDLTAPHGAFVVAGERLGCVGVRFLPDGAAEVKRLFVTPQARGTGLGRRLLTWCEDWARDRGATRLVLDTHGTLTAARSLYLSAGFEEVAPYNDNPHAQLWFAKDLPPGALRHH</sequence>
<dbReference type="EMBL" id="JBGFTU010000001">
    <property type="protein sequence ID" value="MEZ0163399.1"/>
    <property type="molecule type" value="Genomic_DNA"/>
</dbReference>
<proteinExistence type="predicted"/>
<reference evidence="4 5" key="1">
    <citation type="submission" date="2024-07" db="EMBL/GenBank/DDBJ databases">
        <authorList>
            <person name="Thanompreechachai J."/>
            <person name="Duangmal K."/>
        </authorList>
    </citation>
    <scope>NUCLEOTIDE SEQUENCE [LARGE SCALE GENOMIC DNA]</scope>
    <source>
        <strain evidence="4 5">LSe6-4</strain>
    </source>
</reference>